<dbReference type="Proteomes" id="UP001156140">
    <property type="component" value="Unassembled WGS sequence"/>
</dbReference>
<dbReference type="EMBL" id="JALAZD010000001">
    <property type="protein sequence ID" value="MCI0128098.1"/>
    <property type="molecule type" value="Genomic_DNA"/>
</dbReference>
<sequence length="53" mass="5971">MPTYDPHKTTNEVRQGNRRLMNMRVLVISIVAVVVLFGLIYIAFALNTPPTAQ</sequence>
<protein>
    <submittedName>
        <fullName evidence="2">Uncharacterized protein</fullName>
    </submittedName>
</protein>
<name>A0AA41UC12_9HYPH</name>
<dbReference type="RefSeq" id="WP_156046260.1">
    <property type="nucleotide sequence ID" value="NZ_CP068983.1"/>
</dbReference>
<reference evidence="2" key="1">
    <citation type="submission" date="2022-03" db="EMBL/GenBank/DDBJ databases">
        <title>The complete genome sequence of a Methyloterrigena soli.</title>
        <authorList>
            <person name="Zi Z."/>
        </authorList>
    </citation>
    <scope>NUCLEOTIDE SEQUENCE</scope>
    <source>
        <strain evidence="2">M48</strain>
    </source>
</reference>
<keyword evidence="3" id="KW-1185">Reference proteome</keyword>
<dbReference type="AlphaFoldDB" id="A0AA41UC12"/>
<evidence type="ECO:0000256" key="1">
    <source>
        <dbReference type="SAM" id="Phobius"/>
    </source>
</evidence>
<keyword evidence="1" id="KW-1133">Transmembrane helix</keyword>
<organism evidence="2 3">
    <name type="scientific">Paradevosia shaoguanensis</name>
    <dbReference type="NCBI Taxonomy" id="1335043"/>
    <lineage>
        <taxon>Bacteria</taxon>
        <taxon>Pseudomonadati</taxon>
        <taxon>Pseudomonadota</taxon>
        <taxon>Alphaproteobacteria</taxon>
        <taxon>Hyphomicrobiales</taxon>
        <taxon>Devosiaceae</taxon>
        <taxon>Paradevosia</taxon>
    </lineage>
</organism>
<gene>
    <name evidence="2" type="ORF">ML536_14810</name>
</gene>
<proteinExistence type="predicted"/>
<comment type="caution">
    <text evidence="2">The sequence shown here is derived from an EMBL/GenBank/DDBJ whole genome shotgun (WGS) entry which is preliminary data.</text>
</comment>
<evidence type="ECO:0000313" key="3">
    <source>
        <dbReference type="Proteomes" id="UP001156140"/>
    </source>
</evidence>
<keyword evidence="1" id="KW-0812">Transmembrane</keyword>
<keyword evidence="1" id="KW-0472">Membrane</keyword>
<accession>A0AA41UC12</accession>
<feature type="transmembrane region" description="Helical" evidence="1">
    <location>
        <begin position="25"/>
        <end position="46"/>
    </location>
</feature>
<evidence type="ECO:0000313" key="2">
    <source>
        <dbReference type="EMBL" id="MCI0128098.1"/>
    </source>
</evidence>